<proteinExistence type="predicted"/>
<feature type="transmembrane region" description="Helical" evidence="2">
    <location>
        <begin position="6"/>
        <end position="23"/>
    </location>
</feature>
<evidence type="ECO:0000256" key="2">
    <source>
        <dbReference type="SAM" id="Phobius"/>
    </source>
</evidence>
<evidence type="ECO:0000256" key="1">
    <source>
        <dbReference type="SAM" id="MobiDB-lite"/>
    </source>
</evidence>
<protein>
    <submittedName>
        <fullName evidence="3">Uncharacterized protein</fullName>
    </submittedName>
</protein>
<dbReference type="RefSeq" id="WP_260559984.1">
    <property type="nucleotide sequence ID" value="NZ_BAABEC010000074.1"/>
</dbReference>
<keyword evidence="2" id="KW-0472">Membrane</keyword>
<keyword evidence="4" id="KW-1185">Reference proteome</keyword>
<keyword evidence="2" id="KW-0812">Transmembrane</keyword>
<keyword evidence="2" id="KW-1133">Transmembrane helix</keyword>
<accession>A0ABY5YHX4</accession>
<name>A0ABY5YHX4_9DEIO</name>
<evidence type="ECO:0000313" key="3">
    <source>
        <dbReference type="EMBL" id="UWX63702.1"/>
    </source>
</evidence>
<sequence>MNAALWPYWSWVLPILGVTALYASGSGKRWGWLVGFAGQLLWIVYALLSQQYGFLLSAAAFAAIYARNYLHWRGDVPARQFRPPVNAARRPHPQNPPRTRPRAIRE</sequence>
<dbReference type="Proteomes" id="UP001060261">
    <property type="component" value="Chromosome"/>
</dbReference>
<evidence type="ECO:0000313" key="4">
    <source>
        <dbReference type="Proteomes" id="UP001060261"/>
    </source>
</evidence>
<gene>
    <name evidence="3" type="ORF">N0D28_13340</name>
</gene>
<feature type="region of interest" description="Disordered" evidence="1">
    <location>
        <begin position="82"/>
        <end position="106"/>
    </location>
</feature>
<organism evidence="3 4">
    <name type="scientific">Deinococcus rubellus</name>
    <dbReference type="NCBI Taxonomy" id="1889240"/>
    <lineage>
        <taxon>Bacteria</taxon>
        <taxon>Thermotogati</taxon>
        <taxon>Deinococcota</taxon>
        <taxon>Deinococci</taxon>
        <taxon>Deinococcales</taxon>
        <taxon>Deinococcaceae</taxon>
        <taxon>Deinococcus</taxon>
    </lineage>
</organism>
<dbReference type="EMBL" id="CP104213">
    <property type="protein sequence ID" value="UWX63702.1"/>
    <property type="molecule type" value="Genomic_DNA"/>
</dbReference>
<reference evidence="3" key="1">
    <citation type="submission" date="2022-09" db="EMBL/GenBank/DDBJ databases">
        <title>genome sequence of Deinococcus rubellus.</title>
        <authorList>
            <person name="Srinivasan S."/>
        </authorList>
    </citation>
    <scope>NUCLEOTIDE SEQUENCE</scope>
    <source>
        <strain evidence="3">Ant6</strain>
    </source>
</reference>